<proteinExistence type="predicted"/>
<dbReference type="Proteomes" id="UP000009168">
    <property type="component" value="Unassembled WGS sequence"/>
</dbReference>
<dbReference type="EMBL" id="GG662823">
    <property type="protein sequence ID" value="EAR83078.2"/>
    <property type="molecule type" value="Genomic_DNA"/>
</dbReference>
<dbReference type="RefSeq" id="XP_001030741.2">
    <property type="nucleotide sequence ID" value="XM_001030741.3"/>
</dbReference>
<protein>
    <submittedName>
        <fullName evidence="2">Transmembrane protein, putative</fullName>
    </submittedName>
</protein>
<dbReference type="KEGG" id="tet:TTHERM_01026420"/>
<keyword evidence="1 2" id="KW-0812">Transmembrane</keyword>
<keyword evidence="1" id="KW-1133">Transmembrane helix</keyword>
<dbReference type="AlphaFoldDB" id="Q22CN7"/>
<evidence type="ECO:0000313" key="2">
    <source>
        <dbReference type="EMBL" id="EAR83078.2"/>
    </source>
</evidence>
<dbReference type="HOGENOM" id="CLU_596552_0_0_1"/>
<gene>
    <name evidence="2" type="ORF">TTHERM_01026420</name>
</gene>
<organism evidence="2 3">
    <name type="scientific">Tetrahymena thermophila (strain SB210)</name>
    <dbReference type="NCBI Taxonomy" id="312017"/>
    <lineage>
        <taxon>Eukaryota</taxon>
        <taxon>Sar</taxon>
        <taxon>Alveolata</taxon>
        <taxon>Ciliophora</taxon>
        <taxon>Intramacronucleata</taxon>
        <taxon>Oligohymenophorea</taxon>
        <taxon>Hymenostomatida</taxon>
        <taxon>Tetrahymenina</taxon>
        <taxon>Tetrahymenidae</taxon>
        <taxon>Tetrahymena</taxon>
    </lineage>
</organism>
<keyword evidence="1" id="KW-0472">Membrane</keyword>
<reference evidence="3" key="1">
    <citation type="journal article" date="2006" name="PLoS Biol.">
        <title>Macronuclear genome sequence of the ciliate Tetrahymena thermophila, a model eukaryote.</title>
        <authorList>
            <person name="Eisen J.A."/>
            <person name="Coyne R.S."/>
            <person name="Wu M."/>
            <person name="Wu D."/>
            <person name="Thiagarajan M."/>
            <person name="Wortman J.R."/>
            <person name="Badger J.H."/>
            <person name="Ren Q."/>
            <person name="Amedeo P."/>
            <person name="Jones K.M."/>
            <person name="Tallon L.J."/>
            <person name="Delcher A.L."/>
            <person name="Salzberg S.L."/>
            <person name="Silva J.C."/>
            <person name="Haas B.J."/>
            <person name="Majoros W.H."/>
            <person name="Farzad M."/>
            <person name="Carlton J.M."/>
            <person name="Smith R.K. Jr."/>
            <person name="Garg J."/>
            <person name="Pearlman R.E."/>
            <person name="Karrer K.M."/>
            <person name="Sun L."/>
            <person name="Manning G."/>
            <person name="Elde N.C."/>
            <person name="Turkewitz A.P."/>
            <person name="Asai D.J."/>
            <person name="Wilkes D.E."/>
            <person name="Wang Y."/>
            <person name="Cai H."/>
            <person name="Collins K."/>
            <person name="Stewart B.A."/>
            <person name="Lee S.R."/>
            <person name="Wilamowska K."/>
            <person name="Weinberg Z."/>
            <person name="Ruzzo W.L."/>
            <person name="Wloga D."/>
            <person name="Gaertig J."/>
            <person name="Frankel J."/>
            <person name="Tsao C.-C."/>
            <person name="Gorovsky M.A."/>
            <person name="Keeling P.J."/>
            <person name="Waller R.F."/>
            <person name="Patron N.J."/>
            <person name="Cherry J.M."/>
            <person name="Stover N.A."/>
            <person name="Krieger C.J."/>
            <person name="del Toro C."/>
            <person name="Ryder H.F."/>
            <person name="Williamson S.C."/>
            <person name="Barbeau R.A."/>
            <person name="Hamilton E.P."/>
            <person name="Orias E."/>
        </authorList>
    </citation>
    <scope>NUCLEOTIDE SEQUENCE [LARGE SCALE GENOMIC DNA]</scope>
    <source>
        <strain evidence="3">SB210</strain>
    </source>
</reference>
<accession>Q22CN7</accession>
<evidence type="ECO:0000256" key="1">
    <source>
        <dbReference type="SAM" id="Phobius"/>
    </source>
</evidence>
<name>Q22CN7_TETTS</name>
<dbReference type="InParanoid" id="Q22CN7"/>
<sequence>MDSQQKQIQMELENDSFSQTQTISDKFNSQIKQSVYYIKALQKQKDSIQKYFQDLLSDTSLLTLETKINLQMQQKWFNKFFDGFCLNDDDQIQQHMNLKENIFNQYSNFLKDFKCSFYTIFIKDLKYLPDIEYFYDSNSKIETQHNNQDQIAYEYDSLKFIIAISHLVLYIYYYFLHKHKMIYLTNEMFNAQPKLIDIASISHIDYIIYFYENYSENAFQEEGESLEDSFKLEIVDYDMEIDQFDNFLETIKLISEVDEDIIKFIPKIEDLYGFFLAKQQTIQLWKENNRKKQQLENMFYDVVETSILSMSIHNNKYIDNKNFNQFYLHPYIIINNLAFNHFVSPTRIVQENMKENIPFFDTLYSIILAQFRKIFLKNCFISNDSSKQSNKDKTSIQATEEIKISLKQSKKSTSKEPQTRQQRMELQKCLNLIQETILATKSSVHSFSKLAEQIFLNIT</sequence>
<evidence type="ECO:0000313" key="3">
    <source>
        <dbReference type="Proteomes" id="UP000009168"/>
    </source>
</evidence>
<keyword evidence="3" id="KW-1185">Reference proteome</keyword>
<feature type="transmembrane region" description="Helical" evidence="1">
    <location>
        <begin position="157"/>
        <end position="176"/>
    </location>
</feature>
<dbReference type="GeneID" id="7840279"/>